<dbReference type="GO" id="GO:0006368">
    <property type="term" value="P:transcription elongation by RNA polymerase II"/>
    <property type="evidence" value="ECO:0007669"/>
    <property type="project" value="InterPro"/>
</dbReference>
<dbReference type="InterPro" id="IPR051870">
    <property type="entry name" value="Elongin-A_domain"/>
</dbReference>
<dbReference type="AlphaFoldDB" id="A0A9N9D921"/>
<dbReference type="Proteomes" id="UP000789342">
    <property type="component" value="Unassembled WGS sequence"/>
</dbReference>
<dbReference type="PANTHER" id="PTHR15141">
    <property type="entry name" value="TRANSCRIPTION ELONGATION FACTOR B POLYPEPTIDE 3"/>
    <property type="match status" value="1"/>
</dbReference>
<feature type="compositionally biased region" description="Polar residues" evidence="1">
    <location>
        <begin position="319"/>
        <end position="329"/>
    </location>
</feature>
<evidence type="ECO:0000313" key="2">
    <source>
        <dbReference type="EMBL" id="CAG8630463.1"/>
    </source>
</evidence>
<accession>A0A9N9D921</accession>
<feature type="region of interest" description="Disordered" evidence="1">
    <location>
        <begin position="425"/>
        <end position="457"/>
    </location>
</feature>
<feature type="compositionally biased region" description="Polar residues" evidence="1">
    <location>
        <begin position="360"/>
        <end position="369"/>
    </location>
</feature>
<reference evidence="2" key="1">
    <citation type="submission" date="2021-06" db="EMBL/GenBank/DDBJ databases">
        <authorList>
            <person name="Kallberg Y."/>
            <person name="Tangrot J."/>
            <person name="Rosling A."/>
        </authorList>
    </citation>
    <scope>NUCLEOTIDE SEQUENCE</scope>
    <source>
        <strain evidence="2">CL551</strain>
    </source>
</reference>
<dbReference type="GO" id="GO:0070449">
    <property type="term" value="C:elongin complex"/>
    <property type="evidence" value="ECO:0007669"/>
    <property type="project" value="InterPro"/>
</dbReference>
<feature type="compositionally biased region" description="Basic and acidic residues" evidence="1">
    <location>
        <begin position="437"/>
        <end position="447"/>
    </location>
</feature>
<dbReference type="OrthoDB" id="21513at2759"/>
<feature type="compositionally biased region" description="Basic residues" evidence="1">
    <location>
        <begin position="448"/>
        <end position="457"/>
    </location>
</feature>
<dbReference type="InterPro" id="IPR010684">
    <property type="entry name" value="RNA_pol_II_trans_fac_SIII_A"/>
</dbReference>
<dbReference type="Gene3D" id="6.10.250.3180">
    <property type="match status" value="1"/>
</dbReference>
<evidence type="ECO:0000313" key="3">
    <source>
        <dbReference type="Proteomes" id="UP000789342"/>
    </source>
</evidence>
<protein>
    <submittedName>
        <fullName evidence="2">1744_t:CDS:1</fullName>
    </submittedName>
</protein>
<feature type="compositionally biased region" description="Low complexity" evidence="1">
    <location>
        <begin position="301"/>
        <end position="311"/>
    </location>
</feature>
<dbReference type="EMBL" id="CAJVPV010008423">
    <property type="protein sequence ID" value="CAG8630463.1"/>
    <property type="molecule type" value="Genomic_DNA"/>
</dbReference>
<organism evidence="2 3">
    <name type="scientific">Acaulospora morrowiae</name>
    <dbReference type="NCBI Taxonomy" id="94023"/>
    <lineage>
        <taxon>Eukaryota</taxon>
        <taxon>Fungi</taxon>
        <taxon>Fungi incertae sedis</taxon>
        <taxon>Mucoromycota</taxon>
        <taxon>Glomeromycotina</taxon>
        <taxon>Glomeromycetes</taxon>
        <taxon>Diversisporales</taxon>
        <taxon>Acaulosporaceae</taxon>
        <taxon>Acaulospora</taxon>
    </lineage>
</organism>
<sequence length="457" mass="52115">MVNVDSESQHSFKTVAPRKDGTNWKGRVQNLKELCLDVLMKNRRQYLSKYNNLSFVLLELRKVGKAPYWLMKPIYDKLEPSELEELEKQNPGLKEDTMELWKKHCIVQFPDEYSNLPDQNWRKLFFEQRNEEAQRLGRACERLRKSTQENKKRRKVKLISPLNLPPMKRNHGGWVKLTPLQRELKKTLRSGAYEHRTHFTQLESGPTMMTVPVDWLQGSRVTSESSYRAPAQVTLPSKYLPVTMNACNEQRRVDTKLSLVNSREVDRNHQLRTANRSTASSPHLIRRSSTATSPSNILPTSVSMAYASSSSKRPREIESATQLTKRSRVESSTNVYSRIQTVSKQPGVVAPEKLKNSKLTATSSRSSVPVSKKLSISGDDSKCTSTGPSRRMEHTTTLKPRSTIKVVKSPVTISSSSIKAINTTATTTNSARKVSSIKKEVRHEPYHTKKQRIVRNN</sequence>
<evidence type="ECO:0000256" key="1">
    <source>
        <dbReference type="SAM" id="MobiDB-lite"/>
    </source>
</evidence>
<feature type="region of interest" description="Disordered" evidence="1">
    <location>
        <begin position="265"/>
        <end position="329"/>
    </location>
</feature>
<feature type="compositionally biased region" description="Polar residues" evidence="1">
    <location>
        <begin position="271"/>
        <end position="300"/>
    </location>
</feature>
<dbReference type="Pfam" id="PF06881">
    <property type="entry name" value="Elongin_A"/>
    <property type="match status" value="1"/>
</dbReference>
<comment type="caution">
    <text evidence="2">The sequence shown here is derived from an EMBL/GenBank/DDBJ whole genome shotgun (WGS) entry which is preliminary data.</text>
</comment>
<gene>
    <name evidence="2" type="ORF">AMORRO_LOCUS9065</name>
</gene>
<name>A0A9N9D921_9GLOM</name>
<keyword evidence="3" id="KW-1185">Reference proteome</keyword>
<proteinExistence type="predicted"/>
<feature type="region of interest" description="Disordered" evidence="1">
    <location>
        <begin position="360"/>
        <end position="393"/>
    </location>
</feature>
<dbReference type="PANTHER" id="PTHR15141:SF76">
    <property type="entry name" value="TRANSCRIPTION ELONGATION FACTOR B POLYPEPTIDE 3"/>
    <property type="match status" value="1"/>
</dbReference>